<proteinExistence type="inferred from homology"/>
<comment type="subcellular location">
    <subcellularLocation>
        <location evidence="1">Cell septum</location>
    </subcellularLocation>
</comment>
<dbReference type="EMBL" id="BMVW01000001">
    <property type="protein sequence ID" value="GGY93670.1"/>
    <property type="molecule type" value="Genomic_DNA"/>
</dbReference>
<keyword evidence="3" id="KW-0132">Cell division</keyword>
<name>A0A918PAF6_9ACTN</name>
<gene>
    <name evidence="7" type="ORF">GCM10010365_10390</name>
</gene>
<evidence type="ECO:0000313" key="7">
    <source>
        <dbReference type="EMBL" id="GGY93670.1"/>
    </source>
</evidence>
<evidence type="ECO:0000313" key="8">
    <source>
        <dbReference type="Proteomes" id="UP000622166"/>
    </source>
</evidence>
<evidence type="ECO:0000256" key="5">
    <source>
        <dbReference type="ARBA" id="ARBA00023210"/>
    </source>
</evidence>
<dbReference type="InterPro" id="IPR006776">
    <property type="entry name" value="SsgB"/>
</dbReference>
<evidence type="ECO:0000256" key="3">
    <source>
        <dbReference type="ARBA" id="ARBA00022618"/>
    </source>
</evidence>
<evidence type="ECO:0000256" key="1">
    <source>
        <dbReference type="ARBA" id="ARBA00004431"/>
    </source>
</evidence>
<dbReference type="Proteomes" id="UP000622166">
    <property type="component" value="Unassembled WGS sequence"/>
</dbReference>
<protein>
    <recommendedName>
        <fullName evidence="9">SsgA family sporulation/cell division regulator</fullName>
    </recommendedName>
</protein>
<keyword evidence="5" id="KW-0717">Septation</keyword>
<comment type="caution">
    <text evidence="7">The sequence shown here is derived from an EMBL/GenBank/DDBJ whole genome shotgun (WGS) entry which is preliminary data.</text>
</comment>
<evidence type="ECO:0008006" key="9">
    <source>
        <dbReference type="Google" id="ProtNLM"/>
    </source>
</evidence>
<dbReference type="GO" id="GO:0030435">
    <property type="term" value="P:sporulation resulting in formation of a cellular spore"/>
    <property type="evidence" value="ECO:0007669"/>
    <property type="project" value="UniProtKB-KW"/>
</dbReference>
<reference evidence="7" key="2">
    <citation type="submission" date="2020-09" db="EMBL/GenBank/DDBJ databases">
        <authorList>
            <person name="Sun Q."/>
            <person name="Ohkuma M."/>
        </authorList>
    </citation>
    <scope>NUCLEOTIDE SEQUENCE</scope>
    <source>
        <strain evidence="7">JCM 4815</strain>
    </source>
</reference>
<keyword evidence="8" id="KW-1185">Reference proteome</keyword>
<dbReference type="InterPro" id="IPR038658">
    <property type="entry name" value="SsgB_sf"/>
</dbReference>
<dbReference type="GO" id="GO:0030428">
    <property type="term" value="C:cell septum"/>
    <property type="evidence" value="ECO:0007669"/>
    <property type="project" value="UniProtKB-SubCell"/>
</dbReference>
<dbReference type="AlphaFoldDB" id="A0A918PAF6"/>
<evidence type="ECO:0000256" key="4">
    <source>
        <dbReference type="ARBA" id="ARBA00022969"/>
    </source>
</evidence>
<dbReference type="Gene3D" id="2.30.31.20">
    <property type="entry name" value="Sporulation-specific cell division protein SsgB"/>
    <property type="match status" value="1"/>
</dbReference>
<organism evidence="7 8">
    <name type="scientific">Streptomyces poonensis</name>
    <dbReference type="NCBI Taxonomy" id="68255"/>
    <lineage>
        <taxon>Bacteria</taxon>
        <taxon>Bacillati</taxon>
        <taxon>Actinomycetota</taxon>
        <taxon>Actinomycetes</taxon>
        <taxon>Kitasatosporales</taxon>
        <taxon>Streptomycetaceae</taxon>
        <taxon>Streptomyces</taxon>
    </lineage>
</organism>
<keyword evidence="4" id="KW-0749">Sporulation</keyword>
<evidence type="ECO:0000256" key="6">
    <source>
        <dbReference type="ARBA" id="ARBA00023306"/>
    </source>
</evidence>
<accession>A0A918PAF6</accession>
<dbReference type="Pfam" id="PF04686">
    <property type="entry name" value="SsgA"/>
    <property type="match status" value="1"/>
</dbReference>
<evidence type="ECO:0000256" key="2">
    <source>
        <dbReference type="ARBA" id="ARBA00009323"/>
    </source>
</evidence>
<dbReference type="GO" id="GO:0000917">
    <property type="term" value="P:division septum assembly"/>
    <property type="evidence" value="ECO:0007669"/>
    <property type="project" value="UniProtKB-KW"/>
</dbReference>
<comment type="similarity">
    <text evidence="2">Belongs to the SsgA family.</text>
</comment>
<keyword evidence="6" id="KW-0131">Cell cycle</keyword>
<sequence>MRTTGGTRPGVKQCAREPYPGNCATLDRQRIPDSKLLFQINRSSDRAIEQSSVVRSRPMSVVEQYARAHIVTDAPEDRDVVPVLLRYDPQDDPRAIHVSLPESHDWTVSRDVVERGLRAPAGTGDVRVWPCGRVTAVLELHSAGGARVLQFDSKALLRFLRRTYAAAEVPATHVH</sequence>
<reference evidence="7" key="1">
    <citation type="journal article" date="2014" name="Int. J. Syst. Evol. Microbiol.">
        <title>Complete genome sequence of Corynebacterium casei LMG S-19264T (=DSM 44701T), isolated from a smear-ripened cheese.</title>
        <authorList>
            <consortium name="US DOE Joint Genome Institute (JGI-PGF)"/>
            <person name="Walter F."/>
            <person name="Albersmeier A."/>
            <person name="Kalinowski J."/>
            <person name="Ruckert C."/>
        </authorList>
    </citation>
    <scope>NUCLEOTIDE SEQUENCE</scope>
    <source>
        <strain evidence="7">JCM 4815</strain>
    </source>
</reference>